<evidence type="ECO:0000259" key="18">
    <source>
        <dbReference type="PROSITE" id="PS50076"/>
    </source>
</evidence>
<dbReference type="GO" id="GO:0071949">
    <property type="term" value="F:FAD binding"/>
    <property type="evidence" value="ECO:0007669"/>
    <property type="project" value="TreeGrafter"/>
</dbReference>
<evidence type="ECO:0000256" key="16">
    <source>
        <dbReference type="PROSITE-ProRule" id="PRU00221"/>
    </source>
</evidence>
<dbReference type="InterPro" id="IPR017927">
    <property type="entry name" value="FAD-bd_FR_type"/>
</dbReference>
<dbReference type="SMART" id="SM00271">
    <property type="entry name" value="DnaJ"/>
    <property type="match status" value="1"/>
</dbReference>
<evidence type="ECO:0000256" key="13">
    <source>
        <dbReference type="ARBA" id="ARBA00023166"/>
    </source>
</evidence>
<dbReference type="PROSITE" id="PS51384">
    <property type="entry name" value="FAD_FR"/>
    <property type="match status" value="1"/>
</dbReference>
<dbReference type="InterPro" id="IPR001709">
    <property type="entry name" value="Flavoprot_Pyr_Nucl_cyt_Rdtase"/>
</dbReference>
<evidence type="ECO:0000256" key="11">
    <source>
        <dbReference type="ARBA" id="ARBA00023011"/>
    </source>
</evidence>
<dbReference type="InterPro" id="IPR036869">
    <property type="entry name" value="J_dom_sf"/>
</dbReference>
<dbReference type="Pfam" id="PF00175">
    <property type="entry name" value="NAD_binding_1"/>
    <property type="match status" value="1"/>
</dbReference>
<dbReference type="SUPFAM" id="SSF46565">
    <property type="entry name" value="Chaperone J-domain"/>
    <property type="match status" value="1"/>
</dbReference>
<dbReference type="InterPro" id="IPR019775">
    <property type="entry name" value="WD40_repeat_CS"/>
</dbReference>
<feature type="transmembrane region" description="Helical" evidence="17">
    <location>
        <begin position="971"/>
        <end position="991"/>
    </location>
</feature>
<evidence type="ECO:0000256" key="12">
    <source>
        <dbReference type="ARBA" id="ARBA00023027"/>
    </source>
</evidence>
<keyword evidence="7" id="KW-0677">Repeat</keyword>
<protein>
    <recommendedName>
        <fullName evidence="3">cytochrome-b5 reductase</fullName>
        <ecNumber evidence="3">1.6.2.2</ecNumber>
    </recommendedName>
</protein>
<dbReference type="PRINTS" id="PR00406">
    <property type="entry name" value="CYTB5RDTASE"/>
</dbReference>
<dbReference type="PROSITE" id="PS50294">
    <property type="entry name" value="WD_REPEATS_REGION"/>
    <property type="match status" value="4"/>
</dbReference>
<keyword evidence="17" id="KW-0812">Transmembrane</keyword>
<feature type="domain" description="FAD-binding FR-type" evidence="19">
    <location>
        <begin position="1009"/>
        <end position="1121"/>
    </location>
</feature>
<dbReference type="PROSITE" id="PS00678">
    <property type="entry name" value="WD_REPEATS_1"/>
    <property type="match status" value="3"/>
</dbReference>
<evidence type="ECO:0000256" key="6">
    <source>
        <dbReference type="ARBA" id="ARBA00022630"/>
    </source>
</evidence>
<dbReference type="InterPro" id="IPR036322">
    <property type="entry name" value="WD40_repeat_dom_sf"/>
</dbReference>
<dbReference type="CDD" id="cd00200">
    <property type="entry name" value="WD40"/>
    <property type="match status" value="1"/>
</dbReference>
<dbReference type="PRINTS" id="PR00320">
    <property type="entry name" value="GPROTEINBRPT"/>
</dbReference>
<evidence type="ECO:0000256" key="1">
    <source>
        <dbReference type="ARBA" id="ARBA00001974"/>
    </source>
</evidence>
<dbReference type="Pfam" id="PF00226">
    <property type="entry name" value="DnaJ"/>
    <property type="match status" value="1"/>
</dbReference>
<dbReference type="PROSITE" id="PS50082">
    <property type="entry name" value="WD_REPEATS_2"/>
    <property type="match status" value="5"/>
</dbReference>
<dbReference type="GO" id="GO:0090524">
    <property type="term" value="F:cytochrome-b5 reductase activity, acting on NADH"/>
    <property type="evidence" value="ECO:0007669"/>
    <property type="project" value="UniProtKB-EC"/>
</dbReference>
<evidence type="ECO:0000259" key="19">
    <source>
        <dbReference type="PROSITE" id="PS51384"/>
    </source>
</evidence>
<feature type="binding site" evidence="15">
    <location>
        <position position="1078"/>
    </location>
    <ligand>
        <name>FAD</name>
        <dbReference type="ChEBI" id="CHEBI:57692"/>
    </ligand>
</feature>
<reference evidence="20" key="1">
    <citation type="submission" date="2018-08" db="EMBL/GenBank/DDBJ databases">
        <authorList>
            <person name="Cornetti L."/>
        </authorList>
    </citation>
    <scope>NUCLEOTIDE SEQUENCE</scope>
    <source>
        <strain evidence="20">DE-FRO-2-1</strain>
    </source>
</reference>
<keyword evidence="12" id="KW-0520">NAD</keyword>
<dbReference type="SUPFAM" id="SSF50978">
    <property type="entry name" value="WD40 repeat-like"/>
    <property type="match status" value="1"/>
</dbReference>
<dbReference type="GO" id="GO:0016126">
    <property type="term" value="P:sterol biosynthetic process"/>
    <property type="evidence" value="ECO:0007669"/>
    <property type="project" value="UniProtKB-KW"/>
</dbReference>
<comment type="similarity">
    <text evidence="2">Belongs to the flavoprotein pyridine nucleotide cytochrome reductase family.</text>
</comment>
<feature type="repeat" description="WD" evidence="16">
    <location>
        <begin position="127"/>
        <end position="157"/>
    </location>
</feature>
<dbReference type="AlphaFoldDB" id="A0A4Y7NJ76"/>
<evidence type="ECO:0000256" key="15">
    <source>
        <dbReference type="PIRSR" id="PIRSR601834-1"/>
    </source>
</evidence>
<dbReference type="EMBL" id="LR023324">
    <property type="protein sequence ID" value="SVE92943.1"/>
    <property type="molecule type" value="mRNA"/>
</dbReference>
<evidence type="ECO:0000256" key="3">
    <source>
        <dbReference type="ARBA" id="ARBA00012011"/>
    </source>
</evidence>
<evidence type="ECO:0000256" key="2">
    <source>
        <dbReference type="ARBA" id="ARBA00006105"/>
    </source>
</evidence>
<feature type="repeat" description="WD" evidence="16">
    <location>
        <begin position="99"/>
        <end position="118"/>
    </location>
</feature>
<dbReference type="InterPro" id="IPR008333">
    <property type="entry name" value="Cbr1-like_FAD-bd_dom"/>
</dbReference>
<dbReference type="Gene3D" id="3.40.50.80">
    <property type="entry name" value="Nucleotide-binding domain of ferredoxin-NADP reductase (FNR) module"/>
    <property type="match status" value="1"/>
</dbReference>
<keyword evidence="9" id="KW-0752">Steroid biosynthesis</keyword>
<feature type="binding site" evidence="15">
    <location>
        <position position="1095"/>
    </location>
    <ligand>
        <name>FAD</name>
        <dbReference type="ChEBI" id="CHEBI:57692"/>
    </ligand>
</feature>
<evidence type="ECO:0000256" key="10">
    <source>
        <dbReference type="ARBA" id="ARBA00023002"/>
    </source>
</evidence>
<evidence type="ECO:0000256" key="17">
    <source>
        <dbReference type="SAM" id="Phobius"/>
    </source>
</evidence>
<dbReference type="SMART" id="SM00320">
    <property type="entry name" value="WD40"/>
    <property type="match status" value="6"/>
</dbReference>
<keyword evidence="9" id="KW-0443">Lipid metabolism</keyword>
<keyword evidence="17" id="KW-0472">Membrane</keyword>
<feature type="repeat" description="WD" evidence="16">
    <location>
        <begin position="251"/>
        <end position="284"/>
    </location>
</feature>
<evidence type="ECO:0000256" key="7">
    <source>
        <dbReference type="ARBA" id="ARBA00022737"/>
    </source>
</evidence>
<evidence type="ECO:0000256" key="5">
    <source>
        <dbReference type="ARBA" id="ARBA00022574"/>
    </source>
</evidence>
<keyword evidence="8 15" id="KW-0274">FAD</keyword>
<dbReference type="Gene3D" id="2.130.10.10">
    <property type="entry name" value="YVTN repeat-like/Quinoprotein amine dehydrogenase"/>
    <property type="match status" value="4"/>
</dbReference>
<dbReference type="Pfam" id="PF00970">
    <property type="entry name" value="FAD_binding_6"/>
    <property type="match status" value="1"/>
</dbReference>
<feature type="transmembrane region" description="Helical" evidence="17">
    <location>
        <begin position="790"/>
        <end position="814"/>
    </location>
</feature>
<dbReference type="GO" id="GO:0005739">
    <property type="term" value="C:mitochondrion"/>
    <property type="evidence" value="ECO:0007669"/>
    <property type="project" value="TreeGrafter"/>
</dbReference>
<dbReference type="SUPFAM" id="SSF63380">
    <property type="entry name" value="Riboflavin synthase domain-like"/>
    <property type="match status" value="1"/>
</dbReference>
<dbReference type="PRINTS" id="PR00371">
    <property type="entry name" value="FPNCR"/>
</dbReference>
<feature type="repeat" description="WD" evidence="16">
    <location>
        <begin position="296"/>
        <end position="326"/>
    </location>
</feature>
<gene>
    <name evidence="20" type="primary">EOG090X049L</name>
</gene>
<dbReference type="Gene3D" id="1.10.287.110">
    <property type="entry name" value="DnaJ domain"/>
    <property type="match status" value="1"/>
</dbReference>
<comment type="cofactor">
    <cofactor evidence="1 15">
        <name>FAD</name>
        <dbReference type="ChEBI" id="CHEBI:57692"/>
    </cofactor>
</comment>
<feature type="binding site" evidence="15">
    <location>
        <position position="1061"/>
    </location>
    <ligand>
        <name>FAD</name>
        <dbReference type="ChEBI" id="CHEBI:57692"/>
    </ligand>
</feature>
<dbReference type="CDD" id="cd06257">
    <property type="entry name" value="DnaJ"/>
    <property type="match status" value="1"/>
</dbReference>
<dbReference type="InterPro" id="IPR001623">
    <property type="entry name" value="DnaJ_domain"/>
</dbReference>
<evidence type="ECO:0000256" key="4">
    <source>
        <dbReference type="ARBA" id="ARBA00022516"/>
    </source>
</evidence>
<sequence>MQNNSEAHILVQFKAETGELLDAPVDLPSSVTVQSLGQLCNALQKNDPRHSEAVISASFSPDGKHLASGSGDTTVRFWDLNTETPLFTGQAWEPFHIEPSCRRLASSSKDGDVRIWDVILGSCLIVLSGHQQGVSCVKWGGHGLIYSASQDRTVKVWRSSDGILCRTLQGHAHWVNTLALSTDYVLRTGPFDPTKRDVGNQNLSIEEAQKIASARFEAVCKIASERLVSGSDDFTLFLWDPSTDKKPIGRMTGHHQVVNDVKFSPDSRLIASASFDKSVKLWDVWSVASKKLHCDLPGHGDEVFAVDWSPDSLRVVSGGRDKVLKLHPDKNKSPDAEAKFVEINKAYEVITTKKRLYDQRGVIDDGITKTGDGSTHDFFDPNGSFFSQSGGFRFHFKMSEMGYFHQQSISLRNYEAVLLPNSHKQPYLLLVYSDWCIMCHQLIVLWQRLNEDLGPIGVGLSTINHDNEIELATRLGGRRGELPHLVLLMDGKVTHYKEEQFSVAKVIEFVRNRFQRNLIQSIDDENVKQFLGGWKDNRIRILLFGKLDLVRLRYLSLAFKYRKYAAFGFVQLSQDSTRAVCEKYSVPSNMDTFLLFHEDDNRPVARLSMADLPYTMMKDAMLDALCPTEVSSFRRRLCAIFITEDREEDDEAREQLRQLTREFKYSRERIAFTYIYLDKQTEFLNALCEDRDHKLGVKYHLVVVWRQDSKRLSYSWLDEPLVAGKDNWNTSREHIVSTLSKIVSASQPLAHQTVVKELMDEHALGLFDRITNRLAGFLDMISEHISRQELLAVGSVVGTVLFIAAVGYVMTYLVRLEEETIQRQNPDLKKQAKNITVELKLHELRSETYNGMVRLLKPGCRTVVLLLDEQSKTTLIPKFHKTVWPYRKNKSLMFGWMNVNRGLQWYSQLLNLALKNVEEEGPELSVDYNLVKSKNCVGTVISLNGHRRYFCIYHPRHPECLSENGRKSLPIATGIGIVVVTAIAAKLYFNWLKPRERSSKSPVTLLDPQTKYPLKLIQRDVISHDTRKLRFALPSEDHILGLPVGQHVYLSARVNNQLVIRPYTPVSSDAEKGYFDLLIKVYFKNVHPKFPDGGKLTQYLEQLPIGETIDVRGPSGLLVYTRPGVFSIKADKKSIPVDFQLNRLNMIAGGSGITPMLQLVRQILSDPSDSTTMALLFANQTESDILLREELESAAASHPGRLRLWYTLDRPSEGWNYSTGFVSSEMIAEHLFPPSEDTFVVMCGPPPMINFACLPSLDKLGYSPKLRFAY</sequence>
<evidence type="ECO:0000256" key="14">
    <source>
        <dbReference type="ARBA" id="ARBA00023221"/>
    </source>
</evidence>
<evidence type="ECO:0000256" key="8">
    <source>
        <dbReference type="ARBA" id="ARBA00022827"/>
    </source>
</evidence>
<organism evidence="20">
    <name type="scientific">Moina brachiata</name>
    <dbReference type="NCBI Taxonomy" id="675436"/>
    <lineage>
        <taxon>Eukaryota</taxon>
        <taxon>Metazoa</taxon>
        <taxon>Ecdysozoa</taxon>
        <taxon>Arthropoda</taxon>
        <taxon>Crustacea</taxon>
        <taxon>Branchiopoda</taxon>
        <taxon>Diplostraca</taxon>
        <taxon>Cladocera</taxon>
        <taxon>Anomopoda</taxon>
        <taxon>Moinidae</taxon>
        <taxon>Moina</taxon>
    </lineage>
</organism>
<dbReference type="Gene3D" id="2.40.30.10">
    <property type="entry name" value="Translation factors"/>
    <property type="match status" value="1"/>
</dbReference>
<feature type="binding site" evidence="15">
    <location>
        <position position="1062"/>
    </location>
    <ligand>
        <name>FAD</name>
        <dbReference type="ChEBI" id="CHEBI:57692"/>
    </ligand>
</feature>
<dbReference type="InterPro" id="IPR036249">
    <property type="entry name" value="Thioredoxin-like_sf"/>
</dbReference>
<keyword evidence="11" id="KW-0756">Sterol biosynthesis</keyword>
<dbReference type="InterPro" id="IPR017938">
    <property type="entry name" value="Riboflavin_synthase-like_b-brl"/>
</dbReference>
<keyword evidence="17" id="KW-1133">Transmembrane helix</keyword>
<dbReference type="FunFam" id="2.40.30.10:FF:000021">
    <property type="entry name" value="NADH-cytochrome b5 reductase"/>
    <property type="match status" value="1"/>
</dbReference>
<keyword evidence="5 16" id="KW-0853">WD repeat</keyword>
<keyword evidence="4" id="KW-0444">Lipid biosynthesis</keyword>
<accession>A0A4Y7NJ76</accession>
<keyword evidence="14" id="KW-0753">Steroid metabolism</keyword>
<evidence type="ECO:0000256" key="9">
    <source>
        <dbReference type="ARBA" id="ARBA00022955"/>
    </source>
</evidence>
<feature type="binding site" evidence="15">
    <location>
        <position position="1063"/>
    </location>
    <ligand>
        <name>FAD</name>
        <dbReference type="ChEBI" id="CHEBI:57692"/>
    </ligand>
</feature>
<keyword evidence="10" id="KW-0560">Oxidoreductase</keyword>
<feature type="domain" description="J" evidence="18">
    <location>
        <begin position="299"/>
        <end position="361"/>
    </location>
</feature>
<feature type="binding site" evidence="15">
    <location>
        <position position="1080"/>
    </location>
    <ligand>
        <name>FAD</name>
        <dbReference type="ChEBI" id="CHEBI:57692"/>
    </ligand>
</feature>
<dbReference type="PROSITE" id="PS50076">
    <property type="entry name" value="DNAJ_2"/>
    <property type="match status" value="1"/>
</dbReference>
<dbReference type="InterPro" id="IPR001433">
    <property type="entry name" value="OxRdtase_FAD/NAD-bd"/>
</dbReference>
<keyword evidence="6 15" id="KW-0285">Flavoprotein</keyword>
<keyword evidence="13" id="KW-1207">Sterol metabolism</keyword>
<evidence type="ECO:0000313" key="20">
    <source>
        <dbReference type="EMBL" id="SVE92943.1"/>
    </source>
</evidence>
<dbReference type="InterPro" id="IPR020472">
    <property type="entry name" value="WD40_PAC1"/>
</dbReference>
<dbReference type="FunFam" id="3.40.50.80:FF:000005">
    <property type="entry name" value="NADH-cytochrome b5 reductase"/>
    <property type="match status" value="1"/>
</dbReference>
<dbReference type="InterPro" id="IPR015943">
    <property type="entry name" value="WD40/YVTN_repeat-like_dom_sf"/>
</dbReference>
<dbReference type="InterPro" id="IPR039261">
    <property type="entry name" value="FNR_nucleotide-bd"/>
</dbReference>
<feature type="binding site" evidence="15">
    <location>
        <position position="1154"/>
    </location>
    <ligand>
        <name>FAD</name>
        <dbReference type="ChEBI" id="CHEBI:57692"/>
    </ligand>
</feature>
<dbReference type="PANTHER" id="PTHR19370:SF185">
    <property type="entry name" value="NADH-CYTOCHROME B5 REDUCTASE"/>
    <property type="match status" value="1"/>
</dbReference>
<dbReference type="SUPFAM" id="SSF52833">
    <property type="entry name" value="Thioredoxin-like"/>
    <property type="match status" value="1"/>
</dbReference>
<proteinExistence type="evidence at transcript level"/>
<dbReference type="SUPFAM" id="SSF52343">
    <property type="entry name" value="Ferredoxin reductase-like, C-terminal NADP-linked domain"/>
    <property type="match status" value="1"/>
</dbReference>
<dbReference type="CDD" id="cd06183">
    <property type="entry name" value="cyt_b5_reduct_like"/>
    <property type="match status" value="1"/>
</dbReference>
<dbReference type="Pfam" id="PF00400">
    <property type="entry name" value="WD40"/>
    <property type="match status" value="4"/>
</dbReference>
<dbReference type="EC" id="1.6.2.2" evidence="3"/>
<dbReference type="InterPro" id="IPR001834">
    <property type="entry name" value="CBR-like"/>
</dbReference>
<feature type="repeat" description="WD" evidence="16">
    <location>
        <begin position="47"/>
        <end position="88"/>
    </location>
</feature>
<dbReference type="Gene3D" id="3.40.30.10">
    <property type="entry name" value="Glutaredoxin"/>
    <property type="match status" value="1"/>
</dbReference>
<dbReference type="PANTHER" id="PTHR19370">
    <property type="entry name" value="NADH-CYTOCHROME B5 REDUCTASE"/>
    <property type="match status" value="1"/>
</dbReference>
<dbReference type="InterPro" id="IPR001680">
    <property type="entry name" value="WD40_rpt"/>
</dbReference>
<name>A0A4Y7NJ76_9CRUS</name>
<feature type="binding site" evidence="15">
    <location>
        <position position="1083"/>
    </location>
    <ligand>
        <name>FAD</name>
        <dbReference type="ChEBI" id="CHEBI:57692"/>
    </ligand>
</feature>